<sequence length="1384" mass="154420">MDSVPVVCKEIFVSRYYGNNLSSCGETIHTACKTIALATAQAQWNDTIYIDGTKTSRDPYPCSPMTSDPGGIYVNKSLSLKRFGNADVFVKCSSQMCFDGSNVSETVIIHLEGLTFLNSSVTVRRCSLYINSCLFTDAMSFPKAKAVVNFEAFQGQFSLTIWNSVFSNNAYPCILVVGNNPKIEIHDTAFISNTASWESIKMVDVAVFMVLLTSQHILGEYSSSMTLTNISFIRNMAPFGGCLHIQTISVNDINAANRQTKVKRYKRNRSAIKDVSIIHQLYSTDYDTGQSTWGRISVIISGGKFHHNYGGAITVSRDVSVVNISIAKSNFINNSSPLEGGAVLVESSDEFILQIEDCKFVENSAKNEGSAIYVIAPVVPTKGSILVRNVLFLRNILHEPDFIDDFPSGGTLTIINFFEQGHLKFHLENVSFMYNMAAMGSSTLYSDVFFLEITIVDCYFLGNSQDERFSFDWKTFYIVSFQLNFTLINTIISGNTAKPRADNNTLEGQPIHFLVETFDLTRMNISGLQYKNNKGGGMYIKLVSTSAFFLQDSCFENNELFSLEIKADSNALLRLNRVLFTANAFVSSAFRSLALFFLYVTAQGNHITIEDTTFENNTVQGTIVLFRLPPDEKDPYACKIPRWDYKNQVRFLKVVFRESTPDTSVLRLENGWNLLSHCQFVDNLAAYYVFISESSTSLQLVNTSFEQTHNWITGTTGFHLYPKLMVSGGFRGFIYSASSGPIELKNTTLKVESSLDIDAYFMVTGASTARIDNSSIIQCPIGTLKTRTMFSHSRFVSNDACPNGLYNTLSQSFIFSCKRCSTGFYSVEPFSKKCRPCPFGGNCTSAIAAKPTFWGFPSLSDRGSISFQKCPINYCCSYRNISCPYDNQHYLSSGCSGNRTGFLCGECKPGFTETLFSALCRDNDVCTDYWFWPVALLYSMAFALFLLWKFPIISLIKRLSPWGRPTPGGHIGADSADSAPNHYGGGYVKVVFYFYQVANLVFVSKNLEMHLADNYLLTPIIGWFDFKVISSNEGLVCPFRGLTVASKIFLQASQVFAVLSGILVIFLLHGTVRKLQKQTPAMPPSGQYLGAATECLLLGYSALASAALKALNCVEIQSTLRFFYDGNIQCWQWWQKLCGVFLSVFIIPFVFVLYFGSNLLNGKVISTKRFMCACIFPLPFAFLWMVSCKKNPLNEPENQRVSGEQTPLLPADLSVTRDEHCSHSPTDDVVYGPFKKCNDDQGPGAVYWESVLIGRRLLLISLHTFIVSPFIRMVCLSITCAAILGHHIWKKPFQNPRVNHAETASLTALLVLAVINMAEATLGINGELLSEQEHVCMTVLHVVEIIILGTVLVILFLVIVISILWQLIKFFQFCLTNFYQLLVN</sequence>
<feature type="transmembrane region" description="Helical" evidence="1">
    <location>
        <begin position="1304"/>
        <end position="1324"/>
    </location>
</feature>
<dbReference type="PANTHER" id="PTHR11319:SF35">
    <property type="entry name" value="OUTER MEMBRANE PROTEIN PMPC-RELATED"/>
    <property type="match status" value="1"/>
</dbReference>
<feature type="transmembrane region" description="Helical" evidence="1">
    <location>
        <begin position="1133"/>
        <end position="1156"/>
    </location>
</feature>
<protein>
    <submittedName>
        <fullName evidence="2">Uncharacterized protein</fullName>
    </submittedName>
</protein>
<keyword evidence="1" id="KW-0812">Transmembrane</keyword>
<feature type="transmembrane region" description="Helical" evidence="1">
    <location>
        <begin position="1345"/>
        <end position="1368"/>
    </location>
</feature>
<dbReference type="Proteomes" id="UP001163046">
    <property type="component" value="Unassembled WGS sequence"/>
</dbReference>
<evidence type="ECO:0000313" key="2">
    <source>
        <dbReference type="EMBL" id="KAJ7386085.1"/>
    </source>
</evidence>
<dbReference type="PANTHER" id="PTHR11319">
    <property type="entry name" value="G PROTEIN-COUPLED RECEPTOR-RELATED"/>
    <property type="match status" value="1"/>
</dbReference>
<dbReference type="InterPro" id="IPR006626">
    <property type="entry name" value="PbH1"/>
</dbReference>
<dbReference type="SMART" id="SM00710">
    <property type="entry name" value="PbH1"/>
    <property type="match status" value="6"/>
</dbReference>
<feature type="transmembrane region" description="Helical" evidence="1">
    <location>
        <begin position="1168"/>
        <end position="1186"/>
    </location>
</feature>
<dbReference type="SUPFAM" id="SSF51126">
    <property type="entry name" value="Pectin lyase-like"/>
    <property type="match status" value="2"/>
</dbReference>
<dbReference type="EMBL" id="MU825878">
    <property type="protein sequence ID" value="KAJ7386085.1"/>
    <property type="molecule type" value="Genomic_DNA"/>
</dbReference>
<dbReference type="InterPro" id="IPR011050">
    <property type="entry name" value="Pectin_lyase_fold/virulence"/>
</dbReference>
<evidence type="ECO:0000256" key="1">
    <source>
        <dbReference type="SAM" id="Phobius"/>
    </source>
</evidence>
<feature type="transmembrane region" description="Helical" evidence="1">
    <location>
        <begin position="1048"/>
        <end position="1068"/>
    </location>
</feature>
<feature type="transmembrane region" description="Helical" evidence="1">
    <location>
        <begin position="1088"/>
        <end position="1112"/>
    </location>
</feature>
<evidence type="ECO:0000313" key="3">
    <source>
        <dbReference type="Proteomes" id="UP001163046"/>
    </source>
</evidence>
<dbReference type="OrthoDB" id="439917at2759"/>
<feature type="transmembrane region" description="Helical" evidence="1">
    <location>
        <begin position="1257"/>
        <end position="1284"/>
    </location>
</feature>
<organism evidence="2 3">
    <name type="scientific">Desmophyllum pertusum</name>
    <dbReference type="NCBI Taxonomy" id="174260"/>
    <lineage>
        <taxon>Eukaryota</taxon>
        <taxon>Metazoa</taxon>
        <taxon>Cnidaria</taxon>
        <taxon>Anthozoa</taxon>
        <taxon>Hexacorallia</taxon>
        <taxon>Scleractinia</taxon>
        <taxon>Caryophylliina</taxon>
        <taxon>Caryophylliidae</taxon>
        <taxon>Desmophyllum</taxon>
    </lineage>
</organism>
<gene>
    <name evidence="2" type="ORF">OS493_012426</name>
</gene>
<feature type="transmembrane region" description="Helical" evidence="1">
    <location>
        <begin position="929"/>
        <end position="948"/>
    </location>
</feature>
<keyword evidence="1" id="KW-1133">Transmembrane helix</keyword>
<proteinExistence type="predicted"/>
<reference evidence="2" key="1">
    <citation type="submission" date="2023-01" db="EMBL/GenBank/DDBJ databases">
        <title>Genome assembly of the deep-sea coral Lophelia pertusa.</title>
        <authorList>
            <person name="Herrera S."/>
            <person name="Cordes E."/>
        </authorList>
    </citation>
    <scope>NUCLEOTIDE SEQUENCE</scope>
    <source>
        <strain evidence="2">USNM1676648</strain>
        <tissue evidence="2">Polyp</tissue>
    </source>
</reference>
<keyword evidence="3" id="KW-1185">Reference proteome</keyword>
<name>A0A9X0D406_9CNID</name>
<keyword evidence="1" id="KW-0472">Membrane</keyword>
<accession>A0A9X0D406</accession>
<comment type="caution">
    <text evidence="2">The sequence shown here is derived from an EMBL/GenBank/DDBJ whole genome shotgun (WGS) entry which is preliminary data.</text>
</comment>